<dbReference type="InterPro" id="IPR019734">
    <property type="entry name" value="TPR_rpt"/>
</dbReference>
<dbReference type="Pfam" id="PF13181">
    <property type="entry name" value="TPR_8"/>
    <property type="match status" value="1"/>
</dbReference>
<dbReference type="Gene3D" id="1.25.40.10">
    <property type="entry name" value="Tetratricopeptide repeat domain"/>
    <property type="match status" value="1"/>
</dbReference>
<evidence type="ECO:0000256" key="1">
    <source>
        <dbReference type="PROSITE-ProRule" id="PRU00339"/>
    </source>
</evidence>
<dbReference type="CDD" id="cd00093">
    <property type="entry name" value="HTH_XRE"/>
    <property type="match status" value="1"/>
</dbReference>
<evidence type="ECO:0000313" key="4">
    <source>
        <dbReference type="Proteomes" id="UP000181951"/>
    </source>
</evidence>
<keyword evidence="1" id="KW-0802">TPR repeat</keyword>
<dbReference type="InterPro" id="IPR027417">
    <property type="entry name" value="P-loop_NTPase"/>
</dbReference>
<dbReference type="PROSITE" id="PS50943">
    <property type="entry name" value="HTH_CROC1"/>
    <property type="match status" value="1"/>
</dbReference>
<feature type="domain" description="HTH cro/C1-type" evidence="2">
    <location>
        <begin position="10"/>
        <end position="64"/>
    </location>
</feature>
<dbReference type="SUPFAM" id="SSF48452">
    <property type="entry name" value="TPR-like"/>
    <property type="match status" value="1"/>
</dbReference>
<dbReference type="Gene3D" id="1.10.10.10">
    <property type="entry name" value="Winged helix-like DNA-binding domain superfamily/Winged helix DNA-binding domain"/>
    <property type="match status" value="1"/>
</dbReference>
<name>A0A1H8UJT6_9ACTN</name>
<dbReference type="SUPFAM" id="SSF46785">
    <property type="entry name" value="Winged helix' DNA-binding domain"/>
    <property type="match status" value="1"/>
</dbReference>
<dbReference type="OrthoDB" id="581105at2"/>
<dbReference type="AlphaFoldDB" id="A0A1H8UJT6"/>
<dbReference type="InterPro" id="IPR011990">
    <property type="entry name" value="TPR-like_helical_dom_sf"/>
</dbReference>
<dbReference type="STRING" id="310780.SAMN05216267_10765"/>
<gene>
    <name evidence="3" type="ORF">SAMN05216267_10765</name>
</gene>
<dbReference type="SMART" id="SM00530">
    <property type="entry name" value="HTH_XRE"/>
    <property type="match status" value="1"/>
</dbReference>
<dbReference type="EMBL" id="FODD01000076">
    <property type="protein sequence ID" value="SEP03500.1"/>
    <property type="molecule type" value="Genomic_DNA"/>
</dbReference>
<dbReference type="Gene3D" id="3.40.50.300">
    <property type="entry name" value="P-loop containing nucleotide triphosphate hydrolases"/>
    <property type="match status" value="1"/>
</dbReference>
<dbReference type="SMART" id="SM00028">
    <property type="entry name" value="TPR"/>
    <property type="match status" value="4"/>
</dbReference>
<accession>A0A1H8UJT6</accession>
<evidence type="ECO:0000313" key="3">
    <source>
        <dbReference type="EMBL" id="SEP03500.1"/>
    </source>
</evidence>
<dbReference type="Pfam" id="PF13560">
    <property type="entry name" value="HTH_31"/>
    <property type="match status" value="1"/>
</dbReference>
<sequence>MDQSSFGALLRDARRRSLLTLEGLAEASGVSVRALSDMERGRSLPRQATLGEVMDALELAEGERRRLVQASDRRPRRVPQQLPPDLAAFRGRDDALAAVRDATDRAAAHGGHVVISAIGGMAGVGKTALAVHWAHQVADRFPDGQLYVNLRGFEDGGRPVEPGDALGGFLDALGVPSADMPHSADARGAMFRERTASRRLVVVLDNARDAEQVRPLLPAAEGCLTIVTSRNQLSGLAVAEGASLLNLDVWTRQEAVEALAARIGAARCAAEPAAAADLVERCGYLPLAVALVGARLRANPGTTLRRAADELARTRPRLDALAADDRRTDVRAVFSVSYRALTDATARFFRHLAVHPAAAVSAEAAASLAGVEMAAARRHLRELAAASLLSRDADGRYVLHDLVRAYGAELLDQEQDDRLGTETRLLDYLRHNAYLANGFLARYMPERTDVPAAGVVRVAMDSREDALDWSRGEAAAAAAALRAFGDPRLLRHRIGLTQEWASYHVIDGRWTEEIAAQRIGLDAALALGDAGAVVRAGGSLARALVEAGRFDEADAPVEVVLAHLPGLPPEATARAERSIAWVRDGQQRYAEGLVHARRALAVFRTLGQRDEIAAELGAVGWFLSALGAYAEAIPTCEEAITMLQEAGNRGHEAAAWDSIGYARQRTGDARAAIADYERSLRLFAEEILDDYSQAAVLDHLASAQLDIGDTERARATWNRAADIFEGLQVVARAAEMRANAEAVPVPPAAPAP</sequence>
<organism evidence="3 4">
    <name type="scientific">Actinacidiphila rubida</name>
    <dbReference type="NCBI Taxonomy" id="310780"/>
    <lineage>
        <taxon>Bacteria</taxon>
        <taxon>Bacillati</taxon>
        <taxon>Actinomycetota</taxon>
        <taxon>Actinomycetes</taxon>
        <taxon>Kitasatosporales</taxon>
        <taxon>Streptomycetaceae</taxon>
        <taxon>Actinacidiphila</taxon>
    </lineage>
</organism>
<dbReference type="InterPro" id="IPR001387">
    <property type="entry name" value="Cro/C1-type_HTH"/>
</dbReference>
<protein>
    <submittedName>
        <fullName evidence="3">Predicted ATPase</fullName>
    </submittedName>
</protein>
<evidence type="ECO:0000259" key="2">
    <source>
        <dbReference type="PROSITE" id="PS50943"/>
    </source>
</evidence>
<dbReference type="InterPro" id="IPR036388">
    <property type="entry name" value="WH-like_DNA-bd_sf"/>
</dbReference>
<dbReference type="GO" id="GO:0043531">
    <property type="term" value="F:ADP binding"/>
    <property type="evidence" value="ECO:0007669"/>
    <property type="project" value="InterPro"/>
</dbReference>
<feature type="repeat" description="TPR" evidence="1">
    <location>
        <begin position="653"/>
        <end position="686"/>
    </location>
</feature>
<dbReference type="PROSITE" id="PS50005">
    <property type="entry name" value="TPR"/>
    <property type="match status" value="1"/>
</dbReference>
<dbReference type="SUPFAM" id="SSF52540">
    <property type="entry name" value="P-loop containing nucleoside triphosphate hydrolases"/>
    <property type="match status" value="1"/>
</dbReference>
<dbReference type="PANTHER" id="PTHR47691">
    <property type="entry name" value="REGULATOR-RELATED"/>
    <property type="match status" value="1"/>
</dbReference>
<proteinExistence type="predicted"/>
<dbReference type="Gene3D" id="1.10.260.40">
    <property type="entry name" value="lambda repressor-like DNA-binding domains"/>
    <property type="match status" value="1"/>
</dbReference>
<dbReference type="InterPro" id="IPR036390">
    <property type="entry name" value="WH_DNA-bd_sf"/>
</dbReference>
<dbReference type="PRINTS" id="PR00364">
    <property type="entry name" value="DISEASERSIST"/>
</dbReference>
<dbReference type="Proteomes" id="UP000181951">
    <property type="component" value="Unassembled WGS sequence"/>
</dbReference>
<dbReference type="GO" id="GO:0003677">
    <property type="term" value="F:DNA binding"/>
    <property type="evidence" value="ECO:0007669"/>
    <property type="project" value="InterPro"/>
</dbReference>
<dbReference type="RefSeq" id="WP_075018356.1">
    <property type="nucleotide sequence ID" value="NZ_FODD01000076.1"/>
</dbReference>
<dbReference type="PANTHER" id="PTHR47691:SF3">
    <property type="entry name" value="HTH-TYPE TRANSCRIPTIONAL REGULATOR RV0890C-RELATED"/>
    <property type="match status" value="1"/>
</dbReference>
<dbReference type="InterPro" id="IPR010982">
    <property type="entry name" value="Lambda_DNA-bd_dom_sf"/>
</dbReference>
<keyword evidence="4" id="KW-1185">Reference proteome</keyword>
<dbReference type="SUPFAM" id="SSF47413">
    <property type="entry name" value="lambda repressor-like DNA-binding domains"/>
    <property type="match status" value="1"/>
</dbReference>
<reference evidence="3 4" key="1">
    <citation type="submission" date="2016-10" db="EMBL/GenBank/DDBJ databases">
        <authorList>
            <person name="de Groot N.N."/>
        </authorList>
    </citation>
    <scope>NUCLEOTIDE SEQUENCE [LARGE SCALE GENOMIC DNA]</scope>
    <source>
        <strain evidence="3 4">CGMCC 4.2026</strain>
    </source>
</reference>